<keyword evidence="8" id="KW-0482">Metalloprotease</keyword>
<dbReference type="InterPro" id="IPR004727">
    <property type="entry name" value="CLCA_chordata"/>
</dbReference>
<evidence type="ECO:0000256" key="4">
    <source>
        <dbReference type="ARBA" id="ARBA00022723"/>
    </source>
</evidence>
<feature type="chain" id="PRO_5020023056" evidence="12">
    <location>
        <begin position="19"/>
        <end position="1631"/>
    </location>
</feature>
<dbReference type="NCBIfam" id="NF041940">
    <property type="entry name" value="choice_anch_X"/>
    <property type="match status" value="2"/>
</dbReference>
<comment type="similarity">
    <text evidence="1">Belongs to the CLCR family.</text>
</comment>
<keyword evidence="14" id="KW-0808">Transferase</keyword>
<evidence type="ECO:0000256" key="7">
    <source>
        <dbReference type="ARBA" id="ARBA00022833"/>
    </source>
</evidence>
<evidence type="ECO:0000256" key="5">
    <source>
        <dbReference type="ARBA" id="ARBA00022729"/>
    </source>
</evidence>
<dbReference type="Pfam" id="PF13519">
    <property type="entry name" value="VWA_2"/>
    <property type="match status" value="2"/>
</dbReference>
<proteinExistence type="inferred from homology"/>
<evidence type="ECO:0000259" key="13">
    <source>
        <dbReference type="PROSITE" id="PS50234"/>
    </source>
</evidence>
<dbReference type="STRING" id="55544.A0A4D9E464"/>
<dbReference type="FunFam" id="3.40.50.410:FF:000034">
    <property type="entry name" value="calcium-activated chloride channel regulator 1"/>
    <property type="match status" value="2"/>
</dbReference>
<gene>
    <name evidence="14" type="ORF">DR999_PMT11733</name>
</gene>
<evidence type="ECO:0000256" key="11">
    <source>
        <dbReference type="SAM" id="Phobius"/>
    </source>
</evidence>
<evidence type="ECO:0000256" key="6">
    <source>
        <dbReference type="ARBA" id="ARBA00022801"/>
    </source>
</evidence>
<feature type="signal peptide" evidence="12">
    <location>
        <begin position="1"/>
        <end position="18"/>
    </location>
</feature>
<organism evidence="14 15">
    <name type="scientific">Platysternon megacephalum</name>
    <name type="common">big-headed turtle</name>
    <dbReference type="NCBI Taxonomy" id="55544"/>
    <lineage>
        <taxon>Eukaryota</taxon>
        <taxon>Metazoa</taxon>
        <taxon>Chordata</taxon>
        <taxon>Craniata</taxon>
        <taxon>Vertebrata</taxon>
        <taxon>Euteleostomi</taxon>
        <taxon>Archelosauria</taxon>
        <taxon>Testudinata</taxon>
        <taxon>Testudines</taxon>
        <taxon>Cryptodira</taxon>
        <taxon>Durocryptodira</taxon>
        <taxon>Testudinoidea</taxon>
        <taxon>Platysternidae</taxon>
        <taxon>Platysternon</taxon>
    </lineage>
</organism>
<dbReference type="Gene3D" id="3.40.50.410">
    <property type="entry name" value="von Willebrand factor, type A domain"/>
    <property type="match status" value="2"/>
</dbReference>
<protein>
    <submittedName>
        <fullName evidence="14">Galactokinase</fullName>
    </submittedName>
</protein>
<keyword evidence="2" id="KW-0813">Transport</keyword>
<comment type="caution">
    <text evidence="14">The sequence shown here is derived from an EMBL/GenBank/DDBJ whole genome shotgun (WGS) entry which is preliminary data.</text>
</comment>
<accession>A0A4D9E464</accession>
<feature type="domain" description="VWFA" evidence="13">
    <location>
        <begin position="309"/>
        <end position="473"/>
    </location>
</feature>
<dbReference type="PROSITE" id="PS50234">
    <property type="entry name" value="VWFA"/>
    <property type="match status" value="2"/>
</dbReference>
<dbReference type="PANTHER" id="PTHR10579">
    <property type="entry name" value="CALCIUM-ACTIVATED CHLORIDE CHANNEL REGULATOR"/>
    <property type="match status" value="1"/>
</dbReference>
<keyword evidence="11" id="KW-0472">Membrane</keyword>
<dbReference type="EMBL" id="QXTE01000110">
    <property type="protein sequence ID" value="TFK05681.1"/>
    <property type="molecule type" value="Genomic_DNA"/>
</dbReference>
<dbReference type="InterPro" id="IPR013783">
    <property type="entry name" value="Ig-like_fold"/>
</dbReference>
<keyword evidence="6" id="KW-0378">Hydrolase</keyword>
<feature type="domain" description="VWFA" evidence="13">
    <location>
        <begin position="971"/>
        <end position="1141"/>
    </location>
</feature>
<dbReference type="FunFam" id="2.60.40.10:FF:001134">
    <property type="entry name" value="Calcium-activated chloride channel regulator 1"/>
    <property type="match status" value="2"/>
</dbReference>
<dbReference type="Pfam" id="PF08434">
    <property type="entry name" value="CLCA"/>
    <property type="match status" value="2"/>
</dbReference>
<keyword evidence="4" id="KW-0479">Metal-binding</keyword>
<dbReference type="Gene3D" id="2.60.40.10">
    <property type="entry name" value="Immunoglobulins"/>
    <property type="match status" value="2"/>
</dbReference>
<evidence type="ECO:0000256" key="1">
    <source>
        <dbReference type="ARBA" id="ARBA00006398"/>
    </source>
</evidence>
<feature type="transmembrane region" description="Helical" evidence="11">
    <location>
        <begin position="997"/>
        <end position="1018"/>
    </location>
</feature>
<dbReference type="InterPro" id="IPR036465">
    <property type="entry name" value="vWFA_dom_sf"/>
</dbReference>
<dbReference type="InterPro" id="IPR013642">
    <property type="entry name" value="CLCA_N"/>
</dbReference>
<evidence type="ECO:0000256" key="8">
    <source>
        <dbReference type="ARBA" id="ARBA00023049"/>
    </source>
</evidence>
<dbReference type="GO" id="GO:0046872">
    <property type="term" value="F:metal ion binding"/>
    <property type="evidence" value="ECO:0007669"/>
    <property type="project" value="UniProtKB-KW"/>
</dbReference>
<keyword evidence="5 12" id="KW-0732">Signal</keyword>
<evidence type="ECO:0000256" key="3">
    <source>
        <dbReference type="ARBA" id="ARBA00022670"/>
    </source>
</evidence>
<dbReference type="InterPro" id="IPR002035">
    <property type="entry name" value="VWF_A"/>
</dbReference>
<evidence type="ECO:0000256" key="9">
    <source>
        <dbReference type="ARBA" id="ARBA00023180"/>
    </source>
</evidence>
<dbReference type="InterPro" id="IPR051266">
    <property type="entry name" value="CLCR"/>
</dbReference>
<reference evidence="14 15" key="1">
    <citation type="submission" date="2019-04" db="EMBL/GenBank/DDBJ databases">
        <title>Draft genome of the big-headed turtle Platysternon megacephalum.</title>
        <authorList>
            <person name="Gong S."/>
        </authorList>
    </citation>
    <scope>NUCLEOTIDE SEQUENCE [LARGE SCALE GENOMIC DNA]</scope>
    <source>
        <strain evidence="14">DO16091913</strain>
        <tissue evidence="14">Muscle</tissue>
    </source>
</reference>
<keyword evidence="11" id="KW-0812">Transmembrane</keyword>
<dbReference type="GO" id="GO:0005229">
    <property type="term" value="F:intracellularly calcium-gated chloride channel activity"/>
    <property type="evidence" value="ECO:0007669"/>
    <property type="project" value="InterPro"/>
</dbReference>
<sequence length="1631" mass="178004">MRVFKSLVLLFLLLVVRGSTVQLKNGGYEDIVIAINPGLPEDHNIIRNIQDMIKEASTYLFNATKQRFFFKAVKIIIPLHWLPKPEYLSVKTESYDKADVIVANPFLKYGDDPYTLQYGGCGEKGRYIHFTPDFLLNDNLYNIYGSRAKVFVHEWAHLRWGVFDEYNNDAPFYVSVNSGKASVEATRCSASVSGKYIVQSCTGNSCTTRECKNDEQTKLYEAGCTFVPEKTQNAPASIMYMQSLPSVVEFCDQSTHNEKATNLQNKMCNYHSTWEVIMNSPDFSNTSPINSASPPFETSFSLLQTKDRVVCLVLDVSSSMAGNNRIKRLKQAAEIFLLQIIEMDSWVGIVTFHSTAQIETYLQQIINENVRQDLTKYLPTSAGGGTNICEGVIKQKYSNLDGSEIVLLTDGEDGSMSSCLTEVKNSGSIIHTIALGPSAAPELEQFSNMTGGLRFYATDTVDSNGLIDAFSGISSGSGNISEQSIQLESTAQSVAVKQWMNGTVTIDSTVGNDTFFVVTWDRSTSPPDILLRDPKGKEYRTSNFTVSNLNLRTARLNIAGTAEVGDWYYWIQNNHTDSQVISMIVTSRAASLAVPPVTVKALMNKDTNNFPNPMVIYAEVSQGFLPVLGATVMATVEPQTGSAVELKLLDDGSGADITKNDGIYSKYFTSFKGNGRYNLKVRVQGKDKTLRLRRRQSRALYVPGYIENGEIKMNAPRPEVIDDEIQAKLGSFNRVASGGSFVMENVPSGGSTDVFPPCKIIDLEAQYEKDKIHLSWTAPGNDFDVGQADTYIIKMSESLLDLRNNFENATSVNTSSLVPKPAGTKESFQFKSENVTIENGTIIYFAIRAIDNASLTSEVSNIAQAALFIPPKESSPDGAPNGDAINEGINVLTIVLIVAGSVIAVSIAVAGFCDQSTHNEKATNLQNKMCDYKSTWEIIMNSPDFSNTSPINSASPPFETSFSLLQTKDRVVCLVLDVSGSMAGYNRIKRLYQAAEIFLLQIIEMGSWVGIVTFHSTAQIKINLQQMVSETVRQDLITYLPTSADGETNICAGVHKGFEVIKKKPSNLDGSEIVLLTDGEDEGMSNCLKEVEISGSIIHTIALGPKAAPELEQFSDMTGGLKLYATDIVDSNGLIDAFSGISSGSGNIFGQSIQLESTAQSVAVKQWMNGTVTVDSTVGNDTFFVVTWDQSTSPPDILLRDPKGKEYRTSNFTVSNLNLRTARLNIAGTAEVGNWLYTIQNNHRESQVISMIVTSRPASLTVPPLTVKAHMNKGTNNFPNPMVIYAEVSQGFLPVLGATVMATVEQETGSAVELRLLDDGSGADITKNDGIYSKYFTSFKGNGRYNLKVHIQGRNQTVRLGHRQSRALYVPGYIENGEIKMNAPRPEVSDDEIQAKLGSFNRVATGGSFVVENVPSGGTTDVFPPCKITDLEAQFEEDKIHLSWTAPGNDFDVGQADRYIIKMSESLLDLRKNFENATSINTSSLVPKPASTKESFQFKPESVTIENGTIIYFAICAVDNASLTSEVSNVVQAALFVPPKESLPDTLPTEVITNSVPTQGSLPVTLPTEVITNSVPKQGSLLDMLPNDGVNVSIIVIGSVIAVLIAGQTLSRMTVTIPGTSILSLKMADTT</sequence>
<name>A0A4D9E464_9SAUR</name>
<feature type="transmembrane region" description="Helical" evidence="11">
    <location>
        <begin position="891"/>
        <end position="913"/>
    </location>
</feature>
<evidence type="ECO:0000313" key="14">
    <source>
        <dbReference type="EMBL" id="TFK05681.1"/>
    </source>
</evidence>
<dbReference type="GO" id="GO:0005886">
    <property type="term" value="C:plasma membrane"/>
    <property type="evidence" value="ECO:0007669"/>
    <property type="project" value="TreeGrafter"/>
</dbReference>
<dbReference type="GO" id="GO:0006508">
    <property type="term" value="P:proteolysis"/>
    <property type="evidence" value="ECO:0007669"/>
    <property type="project" value="UniProtKB-KW"/>
</dbReference>
<keyword evidence="10" id="KW-0868">Chloride</keyword>
<keyword evidence="14" id="KW-0418">Kinase</keyword>
<dbReference type="NCBIfam" id="TIGR00868">
    <property type="entry name" value="hCaCC"/>
    <property type="match status" value="1"/>
</dbReference>
<dbReference type="SMART" id="SM00327">
    <property type="entry name" value="VWA"/>
    <property type="match status" value="2"/>
</dbReference>
<keyword evidence="15" id="KW-1185">Reference proteome</keyword>
<dbReference type="PANTHER" id="PTHR10579:SF42">
    <property type="entry name" value="CHLORIDE CHANNEL ACCESSORY 3B"/>
    <property type="match status" value="1"/>
</dbReference>
<keyword evidence="7" id="KW-0862">Zinc</keyword>
<keyword evidence="3" id="KW-0645">Protease</keyword>
<keyword evidence="9" id="KW-0325">Glycoprotein</keyword>
<dbReference type="OrthoDB" id="687730at2759"/>
<dbReference type="GO" id="GO:0008237">
    <property type="term" value="F:metallopeptidase activity"/>
    <property type="evidence" value="ECO:0007669"/>
    <property type="project" value="UniProtKB-KW"/>
</dbReference>
<dbReference type="Proteomes" id="UP000297703">
    <property type="component" value="Unassembled WGS sequence"/>
</dbReference>
<reference evidence="14 15" key="2">
    <citation type="submission" date="2019-04" db="EMBL/GenBank/DDBJ databases">
        <title>The genome sequence of big-headed turtle.</title>
        <authorList>
            <person name="Gong S."/>
        </authorList>
    </citation>
    <scope>NUCLEOTIDE SEQUENCE [LARGE SCALE GENOMIC DNA]</scope>
    <source>
        <strain evidence="14">DO16091913</strain>
        <tissue evidence="14">Muscle</tissue>
    </source>
</reference>
<dbReference type="SUPFAM" id="SSF53300">
    <property type="entry name" value="vWA-like"/>
    <property type="match status" value="2"/>
</dbReference>
<dbReference type="CDD" id="cd00198">
    <property type="entry name" value="vWFA"/>
    <property type="match status" value="2"/>
</dbReference>
<evidence type="ECO:0000256" key="2">
    <source>
        <dbReference type="ARBA" id="ARBA00022448"/>
    </source>
</evidence>
<keyword evidence="11" id="KW-1133">Transmembrane helix</keyword>
<evidence type="ECO:0000256" key="12">
    <source>
        <dbReference type="SAM" id="SignalP"/>
    </source>
</evidence>
<dbReference type="GO" id="GO:0016301">
    <property type="term" value="F:kinase activity"/>
    <property type="evidence" value="ECO:0007669"/>
    <property type="project" value="UniProtKB-KW"/>
</dbReference>
<evidence type="ECO:0000256" key="10">
    <source>
        <dbReference type="ARBA" id="ARBA00023214"/>
    </source>
</evidence>
<evidence type="ECO:0000313" key="15">
    <source>
        <dbReference type="Proteomes" id="UP000297703"/>
    </source>
</evidence>